<dbReference type="PANTHER" id="PTHR23155">
    <property type="entry name" value="DISEASE RESISTANCE PROTEIN RP"/>
    <property type="match status" value="1"/>
</dbReference>
<organism evidence="4 5">
    <name type="scientific">Nelumbo nucifera</name>
    <name type="common">Sacred lotus</name>
    <dbReference type="NCBI Taxonomy" id="4432"/>
    <lineage>
        <taxon>Eukaryota</taxon>
        <taxon>Viridiplantae</taxon>
        <taxon>Streptophyta</taxon>
        <taxon>Embryophyta</taxon>
        <taxon>Tracheophyta</taxon>
        <taxon>Spermatophyta</taxon>
        <taxon>Magnoliopsida</taxon>
        <taxon>Proteales</taxon>
        <taxon>Nelumbonaceae</taxon>
        <taxon>Nelumbo</taxon>
    </lineage>
</organism>
<evidence type="ECO:0000256" key="1">
    <source>
        <dbReference type="ARBA" id="ARBA00022737"/>
    </source>
</evidence>
<name>A0A822Y9F0_NELNU</name>
<keyword evidence="1" id="KW-0677">Repeat</keyword>
<dbReference type="Proteomes" id="UP000607653">
    <property type="component" value="Unassembled WGS sequence"/>
</dbReference>
<evidence type="ECO:0000256" key="2">
    <source>
        <dbReference type="ARBA" id="ARBA00022821"/>
    </source>
</evidence>
<dbReference type="GO" id="GO:0006952">
    <property type="term" value="P:defense response"/>
    <property type="evidence" value="ECO:0007669"/>
    <property type="project" value="UniProtKB-KW"/>
</dbReference>
<proteinExistence type="predicted"/>
<evidence type="ECO:0000259" key="3">
    <source>
        <dbReference type="Pfam" id="PF23559"/>
    </source>
</evidence>
<dbReference type="FunFam" id="1.10.10.10:FF:000322">
    <property type="entry name" value="Probable disease resistance protein At1g63360"/>
    <property type="match status" value="1"/>
</dbReference>
<dbReference type="Pfam" id="PF23559">
    <property type="entry name" value="WHD_DRP"/>
    <property type="match status" value="1"/>
</dbReference>
<protein>
    <recommendedName>
        <fullName evidence="3">Disease resistance protein winged helix domain-containing protein</fullName>
    </recommendedName>
</protein>
<accession>A0A822Y9F0</accession>
<reference evidence="4 5" key="1">
    <citation type="journal article" date="2020" name="Mol. Biol. Evol.">
        <title>Distinct Expression and Methylation Patterns for Genes with Different Fates following a Single Whole-Genome Duplication in Flowering Plants.</title>
        <authorList>
            <person name="Shi T."/>
            <person name="Rahmani R.S."/>
            <person name="Gugger P.F."/>
            <person name="Wang M."/>
            <person name="Li H."/>
            <person name="Zhang Y."/>
            <person name="Li Z."/>
            <person name="Wang Q."/>
            <person name="Van de Peer Y."/>
            <person name="Marchal K."/>
            <person name="Chen J."/>
        </authorList>
    </citation>
    <scope>NUCLEOTIDE SEQUENCE [LARGE SCALE GENOMIC DNA]</scope>
    <source>
        <tissue evidence="4">Leaf</tissue>
    </source>
</reference>
<keyword evidence="2" id="KW-0611">Plant defense</keyword>
<keyword evidence="5" id="KW-1185">Reference proteome</keyword>
<dbReference type="InterPro" id="IPR058922">
    <property type="entry name" value="WHD_DRP"/>
</dbReference>
<dbReference type="Gene3D" id="1.10.10.10">
    <property type="entry name" value="Winged helix-like DNA-binding domain superfamily/Winged helix DNA-binding domain"/>
    <property type="match status" value="1"/>
</dbReference>
<dbReference type="InterPro" id="IPR036388">
    <property type="entry name" value="WH-like_DNA-bd_sf"/>
</dbReference>
<dbReference type="EMBL" id="DUZY01000002">
    <property type="protein sequence ID" value="DAD27645.1"/>
    <property type="molecule type" value="Genomic_DNA"/>
</dbReference>
<dbReference type="InterPro" id="IPR044974">
    <property type="entry name" value="Disease_R_plants"/>
</dbReference>
<evidence type="ECO:0000313" key="4">
    <source>
        <dbReference type="EMBL" id="DAD27645.1"/>
    </source>
</evidence>
<dbReference type="PANTHER" id="PTHR23155:SF1044">
    <property type="entry name" value="DISEASE RESISTANCE PROTEIN RPS2"/>
    <property type="match status" value="1"/>
</dbReference>
<gene>
    <name evidence="4" type="ORF">HUJ06_029113</name>
</gene>
<dbReference type="AlphaFoldDB" id="A0A822Y9F0"/>
<feature type="domain" description="Disease resistance protein winged helix" evidence="3">
    <location>
        <begin position="44"/>
        <end position="111"/>
    </location>
</feature>
<comment type="caution">
    <text evidence="4">The sequence shown here is derived from an EMBL/GenBank/DDBJ whole genome shotgun (WGS) entry which is preliminary data.</text>
</comment>
<sequence length="111" mass="13138">MHLMNKYEIIDDMEESVFKILKFSFDRLRSANLKNCFLYCALSPEDHFILIEELIYYWFGEGFINDDGMQSLDDAINRGYAIVDELCNASLLELMEDWDKNKCVKMHVVHD</sequence>
<evidence type="ECO:0000313" key="5">
    <source>
        <dbReference type="Proteomes" id="UP000607653"/>
    </source>
</evidence>